<feature type="region of interest" description="Disordered" evidence="2">
    <location>
        <begin position="1"/>
        <end position="27"/>
    </location>
</feature>
<keyword evidence="5" id="KW-1185">Reference proteome</keyword>
<evidence type="ECO:0000256" key="2">
    <source>
        <dbReference type="SAM" id="MobiDB-lite"/>
    </source>
</evidence>
<dbReference type="Proteomes" id="UP000887568">
    <property type="component" value="Unplaced"/>
</dbReference>
<dbReference type="InterPro" id="IPR000008">
    <property type="entry name" value="C2_dom"/>
</dbReference>
<feature type="compositionally biased region" description="Pro residues" evidence="2">
    <location>
        <begin position="128"/>
        <end position="156"/>
    </location>
</feature>
<feature type="region of interest" description="Disordered" evidence="2">
    <location>
        <begin position="430"/>
        <end position="523"/>
    </location>
</feature>
<evidence type="ECO:0000313" key="5">
    <source>
        <dbReference type="Proteomes" id="UP000887568"/>
    </source>
</evidence>
<dbReference type="Gene3D" id="2.60.40.150">
    <property type="entry name" value="C2 domain"/>
    <property type="match status" value="1"/>
</dbReference>
<feature type="compositionally biased region" description="Basic and acidic residues" evidence="2">
    <location>
        <begin position="203"/>
        <end position="219"/>
    </location>
</feature>
<dbReference type="PANTHER" id="PTHR13076:SF9">
    <property type="entry name" value="COILED-COIL AND C2 DOMAIN-CONTAINING PROTEIN 1-LIKE"/>
    <property type="match status" value="1"/>
</dbReference>
<feature type="compositionally biased region" description="Low complexity" evidence="2">
    <location>
        <begin position="493"/>
        <end position="520"/>
    </location>
</feature>
<feature type="compositionally biased region" description="Polar residues" evidence="2">
    <location>
        <begin position="877"/>
        <end position="893"/>
    </location>
</feature>
<feature type="compositionally biased region" description="Low complexity" evidence="2">
    <location>
        <begin position="458"/>
        <end position="470"/>
    </location>
</feature>
<dbReference type="PANTHER" id="PTHR13076">
    <property type="entry name" value="COILED-COIL AND C2 DOMAIN-CONTAINING PROTEIN 1-LIKE"/>
    <property type="match status" value="1"/>
</dbReference>
<evidence type="ECO:0000256" key="1">
    <source>
        <dbReference type="ARBA" id="ARBA00010672"/>
    </source>
</evidence>
<dbReference type="RefSeq" id="XP_038056769.1">
    <property type="nucleotide sequence ID" value="XM_038200841.1"/>
</dbReference>
<comment type="similarity">
    <text evidence="1">Belongs to the CC2D1 family.</text>
</comment>
<dbReference type="OMA" id="IMCRNTR"/>
<sequence>MFGGGKKKKGGADDAKQPPALQTQNSDLFDLSQLRSLAGMPQSGVDEDDSALEAELAALMADDGSAGPSRPLARNRAPPPRKTDLAVETKEVIEEDEVTEDDLDNPDYLAELALLSQDDANMDNLKPSPRPSPRASPKPSPRASPRPSPQPSPTGSPAPQKKSEGDVKALIQERIENYQLALKNAEAGNESSKARRYGRGLKNLKDMEKKVQRGVKIDESEIPPMVATGGKPKPPPEVAPPPPTDETVQPPSSDNVTQHTDRSTKGVGDSEMALLKQRQHEYKIAALEAKRAGNMETAAEHLKVAKQFDSVISAIEQGEEVDLTGMPPSPSTLQDMAPTVPPPKQQKMQAPSIDVVSPAGHSDPTPSDTDTPMPSTPLEALQLRHDSYKTLLDKATTEGNASKCRRLGRIVKNYQDAIKKERLGKPVDYEELPALPGFPPIPPRGGAPKSPGQPSLVQPSPGQPSLVQPSPGQPSPGQPSLGQPSPGQPAPGQPAGRPSGASPQPGAAAAPVRPALARPPSVKEAQNLKNLRVLVARQKEYKTLAIQAKKEGDMGEAMRLLKVVKGFDSMIAASENGLPVNMESIPPSPLQQQSSFEDDMEIVSSGDVPAGEELTAEVLADSKQLYARLMTTLKRQIEICASNEKQYMQLGNLSTSKRFGDMKHSCQQDLDLLQVSMSHSDPVPRFHYESRTIPSIRVIPDLTDTEVEVIIVNGIQYKLPPGEKDLETQVKFEFPYPSDEPQTGKTGWGKGVDTIEYDDSTKLNIQRNRSFASCVKRRSVKFEVYYARGFLRSDKLLAQASLKLAELETKCEIHESIPLYDGRKPTGGKLEVKVRIHHPLSGVKEDQTKEKWLVINSKHKPSHVPKSSPSHHSPTKQPTQHGHSAATSPQKSVQSADSLYVLNWELEQLKKKMTELQAHRGSVPKELMAQQRLTSDKIQKLHIFLKEGGQQARQAYVARLQSSLPGYIAHAKQTLMAGNKDKAGVLMAKKKLVEQEIASFMK</sequence>
<dbReference type="GeneID" id="119728553"/>
<feature type="compositionally biased region" description="Basic and acidic residues" evidence="2">
    <location>
        <begin position="81"/>
        <end position="92"/>
    </location>
</feature>
<dbReference type="InterPro" id="IPR006608">
    <property type="entry name" value="CC2D1A/B_DM14"/>
</dbReference>
<proteinExistence type="inferred from homology"/>
<feature type="compositionally biased region" description="Basic and acidic residues" evidence="2">
    <location>
        <begin position="161"/>
        <end position="171"/>
    </location>
</feature>
<organism evidence="4 5">
    <name type="scientific">Patiria miniata</name>
    <name type="common">Bat star</name>
    <name type="synonym">Asterina miniata</name>
    <dbReference type="NCBI Taxonomy" id="46514"/>
    <lineage>
        <taxon>Eukaryota</taxon>
        <taxon>Metazoa</taxon>
        <taxon>Echinodermata</taxon>
        <taxon>Eleutherozoa</taxon>
        <taxon>Asterozoa</taxon>
        <taxon>Asteroidea</taxon>
        <taxon>Valvatacea</taxon>
        <taxon>Valvatida</taxon>
        <taxon>Asterinidae</taxon>
        <taxon>Patiria</taxon>
    </lineage>
</organism>
<feature type="region of interest" description="Disordered" evidence="2">
    <location>
        <begin position="318"/>
        <end position="385"/>
    </location>
</feature>
<dbReference type="GO" id="GO:0001227">
    <property type="term" value="F:DNA-binding transcription repressor activity, RNA polymerase II-specific"/>
    <property type="evidence" value="ECO:0007669"/>
    <property type="project" value="InterPro"/>
</dbReference>
<evidence type="ECO:0000313" key="4">
    <source>
        <dbReference type="EnsemblMetazoa" id="XP_038056769.1"/>
    </source>
</evidence>
<feature type="compositionally biased region" description="Low complexity" evidence="2">
    <location>
        <begin position="56"/>
        <end position="76"/>
    </location>
</feature>
<reference evidence="4" key="1">
    <citation type="submission" date="2022-11" db="UniProtKB">
        <authorList>
            <consortium name="EnsemblMetazoa"/>
        </authorList>
    </citation>
    <scope>IDENTIFICATION</scope>
</reference>
<dbReference type="AlphaFoldDB" id="A0A913ZZ74"/>
<feature type="region of interest" description="Disordered" evidence="2">
    <location>
        <begin position="859"/>
        <end position="893"/>
    </location>
</feature>
<feature type="compositionally biased region" description="Acidic residues" evidence="2">
    <location>
        <begin position="93"/>
        <end position="105"/>
    </location>
</feature>
<dbReference type="SMART" id="SM00685">
    <property type="entry name" value="DM14"/>
    <property type="match status" value="4"/>
</dbReference>
<dbReference type="InterPro" id="IPR039725">
    <property type="entry name" value="CC2D1A/B"/>
</dbReference>
<dbReference type="PROSITE" id="PS50004">
    <property type="entry name" value="C2"/>
    <property type="match status" value="1"/>
</dbReference>
<feature type="domain" description="C2" evidence="3">
    <location>
        <begin position="688"/>
        <end position="817"/>
    </location>
</feature>
<feature type="compositionally biased region" description="Pro residues" evidence="2">
    <location>
        <begin position="232"/>
        <end position="244"/>
    </location>
</feature>
<protein>
    <recommendedName>
        <fullName evidence="3">C2 domain-containing protein</fullName>
    </recommendedName>
</protein>
<name>A0A913ZZ74_PATMI</name>
<evidence type="ECO:0000259" key="3">
    <source>
        <dbReference type="PROSITE" id="PS50004"/>
    </source>
</evidence>
<dbReference type="InterPro" id="IPR035892">
    <property type="entry name" value="C2_domain_sf"/>
</dbReference>
<feature type="compositionally biased region" description="Pro residues" evidence="2">
    <location>
        <begin position="436"/>
        <end position="445"/>
    </location>
</feature>
<feature type="compositionally biased region" description="Low complexity" evidence="2">
    <location>
        <begin position="864"/>
        <end position="876"/>
    </location>
</feature>
<feature type="compositionally biased region" description="Low complexity" evidence="2">
    <location>
        <begin position="362"/>
        <end position="377"/>
    </location>
</feature>
<feature type="region of interest" description="Disordered" evidence="2">
    <location>
        <begin position="183"/>
        <end position="274"/>
    </location>
</feature>
<accession>A0A913ZZ74</accession>
<dbReference type="Pfam" id="PF21528">
    <property type="entry name" value="CC2D1A-B_DM14"/>
    <property type="match status" value="4"/>
</dbReference>
<feature type="region of interest" description="Disordered" evidence="2">
    <location>
        <begin position="56"/>
        <end position="171"/>
    </location>
</feature>
<dbReference type="EnsemblMetazoa" id="XM_038200841.1">
    <property type="protein sequence ID" value="XP_038056769.1"/>
    <property type="gene ID" value="LOC119728553"/>
</dbReference>
<dbReference type="OrthoDB" id="19996at2759"/>